<dbReference type="KEGG" id="pka:PQ456_11115"/>
<keyword evidence="2" id="KW-0012">Acyltransferase</keyword>
<accession>A0AAX3M7B8</accession>
<evidence type="ECO:0000259" key="3">
    <source>
        <dbReference type="PROSITE" id="PS51186"/>
    </source>
</evidence>
<dbReference type="CDD" id="cd04301">
    <property type="entry name" value="NAT_SF"/>
    <property type="match status" value="1"/>
</dbReference>
<dbReference type="PROSITE" id="PS51186">
    <property type="entry name" value="GNAT"/>
    <property type="match status" value="1"/>
</dbReference>
<keyword evidence="5" id="KW-1185">Reference proteome</keyword>
<gene>
    <name evidence="4" type="ORF">PQ456_11115</name>
</gene>
<dbReference type="Proteomes" id="UP001220509">
    <property type="component" value="Chromosome"/>
</dbReference>
<evidence type="ECO:0000256" key="2">
    <source>
        <dbReference type="ARBA" id="ARBA00023315"/>
    </source>
</evidence>
<evidence type="ECO:0000313" key="4">
    <source>
        <dbReference type="EMBL" id="WCT58032.1"/>
    </source>
</evidence>
<organism evidence="4 5">
    <name type="scientific">Paenibacillus kyungheensis</name>
    <dbReference type="NCBI Taxonomy" id="1452732"/>
    <lineage>
        <taxon>Bacteria</taxon>
        <taxon>Bacillati</taxon>
        <taxon>Bacillota</taxon>
        <taxon>Bacilli</taxon>
        <taxon>Bacillales</taxon>
        <taxon>Paenibacillaceae</taxon>
        <taxon>Paenibacillus</taxon>
    </lineage>
</organism>
<dbReference type="InterPro" id="IPR016181">
    <property type="entry name" value="Acyl_CoA_acyltransferase"/>
</dbReference>
<dbReference type="SUPFAM" id="SSF55729">
    <property type="entry name" value="Acyl-CoA N-acyltransferases (Nat)"/>
    <property type="match status" value="1"/>
</dbReference>
<dbReference type="PANTHER" id="PTHR43420">
    <property type="entry name" value="ACETYLTRANSFERASE"/>
    <property type="match status" value="1"/>
</dbReference>
<dbReference type="Gene3D" id="3.40.630.30">
    <property type="match status" value="1"/>
</dbReference>
<evidence type="ECO:0000256" key="1">
    <source>
        <dbReference type="ARBA" id="ARBA00022679"/>
    </source>
</evidence>
<name>A0AAX3M7B8_9BACL</name>
<dbReference type="EMBL" id="CP117416">
    <property type="protein sequence ID" value="WCT58032.1"/>
    <property type="molecule type" value="Genomic_DNA"/>
</dbReference>
<keyword evidence="1" id="KW-0808">Transferase</keyword>
<dbReference type="RefSeq" id="WP_273616193.1">
    <property type="nucleotide sequence ID" value="NZ_CP117416.1"/>
</dbReference>
<feature type="domain" description="N-acetyltransferase" evidence="3">
    <location>
        <begin position="171"/>
        <end position="312"/>
    </location>
</feature>
<protein>
    <submittedName>
        <fullName evidence="4">GNAT family N-acetyltransferase</fullName>
    </submittedName>
</protein>
<proteinExistence type="predicted"/>
<dbReference type="InterPro" id="IPR000182">
    <property type="entry name" value="GNAT_dom"/>
</dbReference>
<sequence length="312" mass="35896">MSVVIKPFEIGMLESLKYIENRVRESESDFPSWANWAYLNNPELKKSNMFVALIDNEFKGYGHLLPRPAFDDDPPKVAHTLYFDFNVLPDIPESRMVLKALYTALHKRGQELLAELPSRQAEWCIQHYGSVKRQLDFVQSLGFKKIESYMLLERSFEQSVSYNALPEELSLFQWEMDTQQDQNTFLELEKLCFPEETPTLDKLSALKGLPAWRTYAAAESDGTVVGLIMVHMDLNRKKGYIDDLFTVPAYRSRGVARALLGAGIQYLSDLGSIAVQLHVSDSNLSAFRLYRQIGFEIIKEQLEFRKSFAEQE</sequence>
<dbReference type="AlphaFoldDB" id="A0AAX3M7B8"/>
<dbReference type="InterPro" id="IPR050680">
    <property type="entry name" value="YpeA/RimI_acetyltransf"/>
</dbReference>
<reference evidence="4 5" key="1">
    <citation type="submission" date="2023-02" db="EMBL/GenBank/DDBJ databases">
        <title>Genome sequence of Paenibacillus kyungheensis KACC 18744.</title>
        <authorList>
            <person name="Kim S."/>
            <person name="Heo J."/>
            <person name="Kwon S.-W."/>
        </authorList>
    </citation>
    <scope>NUCLEOTIDE SEQUENCE [LARGE SCALE GENOMIC DNA]</scope>
    <source>
        <strain evidence="4 5">KACC 18744</strain>
    </source>
</reference>
<evidence type="ECO:0000313" key="5">
    <source>
        <dbReference type="Proteomes" id="UP001220509"/>
    </source>
</evidence>
<dbReference type="GO" id="GO:0016747">
    <property type="term" value="F:acyltransferase activity, transferring groups other than amino-acyl groups"/>
    <property type="evidence" value="ECO:0007669"/>
    <property type="project" value="InterPro"/>
</dbReference>
<dbReference type="Pfam" id="PF00583">
    <property type="entry name" value="Acetyltransf_1"/>
    <property type="match status" value="1"/>
</dbReference>